<comment type="catalytic activity">
    <reaction evidence="9">
        <text>glycyl-[protein] + reduced [flavodoxin] + S-adenosyl-L-methionine = glycin-2-yl radical-[protein] + semiquinone [flavodoxin] + 5'-deoxyadenosine + L-methionine + H(+)</text>
        <dbReference type="Rhea" id="RHEA:61976"/>
        <dbReference type="Rhea" id="RHEA-COMP:10622"/>
        <dbReference type="Rhea" id="RHEA-COMP:14480"/>
        <dbReference type="Rhea" id="RHEA-COMP:15993"/>
        <dbReference type="Rhea" id="RHEA-COMP:15994"/>
        <dbReference type="ChEBI" id="CHEBI:15378"/>
        <dbReference type="ChEBI" id="CHEBI:17319"/>
        <dbReference type="ChEBI" id="CHEBI:29947"/>
        <dbReference type="ChEBI" id="CHEBI:32722"/>
        <dbReference type="ChEBI" id="CHEBI:57618"/>
        <dbReference type="ChEBI" id="CHEBI:57844"/>
        <dbReference type="ChEBI" id="CHEBI:59789"/>
        <dbReference type="ChEBI" id="CHEBI:140311"/>
    </reaction>
</comment>
<keyword evidence="5" id="KW-0479">Metal-binding</keyword>
<dbReference type="SFLD" id="SFLDS00029">
    <property type="entry name" value="Radical_SAM"/>
    <property type="match status" value="1"/>
</dbReference>
<keyword evidence="6" id="KW-0560">Oxidoreductase</keyword>
<sequence length="302" mass="33117">MQTATIFNVQKFSLNDGPGIRTVVFFKGCPLRCFWCANPESQHRLPQLEWNEKNCTACGSCIQLIPHAGVSTTAGKPHVNTAKVRGDSPEAQAAIKACPGKALSCTGKIYTTDEILKLCLQDKLFYEDSGGGVTLSGGEAMTWPDFCIELLEKLRAHGIDTCIETEAYVLPETFVAIAQRLDHMLIDLKHWDSSQHALGTGGGNELVLSNIKTAFDMGLDVLVRTPIIPGFNDSLADARVMAKCLSELGATRVQLLPFHNFGENKYALLERDYQLAGIPNMHAEDLADFAQQYKDCGIEAFF</sequence>
<gene>
    <name evidence="12" type="ORF">SAMN04489746_1026</name>
</gene>
<accession>A0AB38A6Y2</accession>
<protein>
    <submittedName>
        <fullName evidence="12">Pyruvate formate lyase activating enzyme</fullName>
    </submittedName>
</protein>
<dbReference type="SFLD" id="SFLDG01066">
    <property type="entry name" value="organic_radical-activating_enz"/>
    <property type="match status" value="1"/>
</dbReference>
<feature type="domain" description="4Fe-4S ferredoxin-type" evidence="10">
    <location>
        <begin position="46"/>
        <end position="75"/>
    </location>
</feature>
<dbReference type="InterPro" id="IPR058240">
    <property type="entry name" value="rSAM_sf"/>
</dbReference>
<dbReference type="AlphaFoldDB" id="A0AB38A6Y2"/>
<dbReference type="EMBL" id="FNSH01000001">
    <property type="protein sequence ID" value="SEB76691.1"/>
    <property type="molecule type" value="Genomic_DNA"/>
</dbReference>
<keyword evidence="4" id="KW-0949">S-adenosyl-L-methionine</keyword>
<dbReference type="CDD" id="cd01335">
    <property type="entry name" value="Radical_SAM"/>
    <property type="match status" value="1"/>
</dbReference>
<evidence type="ECO:0000256" key="3">
    <source>
        <dbReference type="ARBA" id="ARBA00022485"/>
    </source>
</evidence>
<dbReference type="InterPro" id="IPR017896">
    <property type="entry name" value="4Fe4S_Fe-S-bd"/>
</dbReference>
<evidence type="ECO:0000313" key="13">
    <source>
        <dbReference type="Proteomes" id="UP000183687"/>
    </source>
</evidence>
<dbReference type="GO" id="GO:0046872">
    <property type="term" value="F:metal ion binding"/>
    <property type="evidence" value="ECO:0007669"/>
    <property type="project" value="UniProtKB-KW"/>
</dbReference>
<comment type="caution">
    <text evidence="12">The sequence shown here is derived from an EMBL/GenBank/DDBJ whole genome shotgun (WGS) entry which is preliminary data.</text>
</comment>
<dbReference type="PANTHER" id="PTHR30352">
    <property type="entry name" value="PYRUVATE FORMATE-LYASE-ACTIVATING ENZYME"/>
    <property type="match status" value="1"/>
</dbReference>
<evidence type="ECO:0000256" key="4">
    <source>
        <dbReference type="ARBA" id="ARBA00022691"/>
    </source>
</evidence>
<organism evidence="12 13">
    <name type="scientific">Atopobium minutum</name>
    <dbReference type="NCBI Taxonomy" id="1381"/>
    <lineage>
        <taxon>Bacteria</taxon>
        <taxon>Bacillati</taxon>
        <taxon>Actinomycetota</taxon>
        <taxon>Coriobacteriia</taxon>
        <taxon>Coriobacteriales</taxon>
        <taxon>Atopobiaceae</taxon>
        <taxon>Atopobium</taxon>
    </lineage>
</organism>
<dbReference type="InterPro" id="IPR007197">
    <property type="entry name" value="rSAM"/>
</dbReference>
<dbReference type="PROSITE" id="PS01087">
    <property type="entry name" value="RADICAL_ACTIVATING"/>
    <property type="match status" value="1"/>
</dbReference>
<dbReference type="InterPro" id="IPR040074">
    <property type="entry name" value="BssD/PflA/YjjW"/>
</dbReference>
<dbReference type="GO" id="GO:0016491">
    <property type="term" value="F:oxidoreductase activity"/>
    <property type="evidence" value="ECO:0007669"/>
    <property type="project" value="UniProtKB-KW"/>
</dbReference>
<comment type="similarity">
    <text evidence="2">Belongs to the organic radical-activating enzymes family.</text>
</comment>
<dbReference type="Gene3D" id="3.20.20.70">
    <property type="entry name" value="Aldolase class I"/>
    <property type="match status" value="1"/>
</dbReference>
<keyword evidence="7" id="KW-0408">Iron</keyword>
<evidence type="ECO:0000256" key="1">
    <source>
        <dbReference type="ARBA" id="ARBA00001966"/>
    </source>
</evidence>
<keyword evidence="12" id="KW-0456">Lyase</keyword>
<dbReference type="NCBIfam" id="TIGR02494">
    <property type="entry name" value="PFLE_PFLC"/>
    <property type="match status" value="1"/>
</dbReference>
<evidence type="ECO:0000256" key="7">
    <source>
        <dbReference type="ARBA" id="ARBA00023004"/>
    </source>
</evidence>
<keyword evidence="8" id="KW-0411">Iron-sulfur</keyword>
<evidence type="ECO:0000256" key="5">
    <source>
        <dbReference type="ARBA" id="ARBA00022723"/>
    </source>
</evidence>
<dbReference type="PROSITE" id="PS51918">
    <property type="entry name" value="RADICAL_SAM"/>
    <property type="match status" value="1"/>
</dbReference>
<dbReference type="GO" id="GO:0016829">
    <property type="term" value="F:lyase activity"/>
    <property type="evidence" value="ECO:0007669"/>
    <property type="project" value="UniProtKB-KW"/>
</dbReference>
<dbReference type="InterPro" id="IPR013785">
    <property type="entry name" value="Aldolase_TIM"/>
</dbReference>
<evidence type="ECO:0000259" key="10">
    <source>
        <dbReference type="PROSITE" id="PS51379"/>
    </source>
</evidence>
<proteinExistence type="inferred from homology"/>
<feature type="domain" description="Radical SAM core" evidence="11">
    <location>
        <begin position="15"/>
        <end position="299"/>
    </location>
</feature>
<evidence type="ECO:0000256" key="6">
    <source>
        <dbReference type="ARBA" id="ARBA00023002"/>
    </source>
</evidence>
<keyword evidence="3" id="KW-0004">4Fe-4S</keyword>
<dbReference type="Pfam" id="PF04055">
    <property type="entry name" value="Radical_SAM"/>
    <property type="match status" value="1"/>
</dbReference>
<dbReference type="PANTHER" id="PTHR30352:SF4">
    <property type="entry name" value="PYRUVATE FORMATE-LYASE 2-ACTIVATING ENZYME"/>
    <property type="match status" value="1"/>
</dbReference>
<evidence type="ECO:0000256" key="2">
    <source>
        <dbReference type="ARBA" id="ARBA00009777"/>
    </source>
</evidence>
<evidence type="ECO:0000313" key="12">
    <source>
        <dbReference type="EMBL" id="SEB76691.1"/>
    </source>
</evidence>
<dbReference type="SFLD" id="SFLDG01118">
    <property type="entry name" value="activating_enzymes__group_2"/>
    <property type="match status" value="1"/>
</dbReference>
<comment type="cofactor">
    <cofactor evidence="1">
        <name>[4Fe-4S] cluster</name>
        <dbReference type="ChEBI" id="CHEBI:49883"/>
    </cofactor>
</comment>
<dbReference type="GO" id="GO:0051539">
    <property type="term" value="F:4 iron, 4 sulfur cluster binding"/>
    <property type="evidence" value="ECO:0007669"/>
    <property type="project" value="UniProtKB-KW"/>
</dbReference>
<dbReference type="InterPro" id="IPR034457">
    <property type="entry name" value="Organic_radical-activating"/>
</dbReference>
<dbReference type="PROSITE" id="PS51379">
    <property type="entry name" value="4FE4S_FER_2"/>
    <property type="match status" value="1"/>
</dbReference>
<keyword evidence="12" id="KW-0670">Pyruvate</keyword>
<dbReference type="PIRSF" id="PIRSF000371">
    <property type="entry name" value="PFL_act_enz"/>
    <property type="match status" value="1"/>
</dbReference>
<evidence type="ECO:0000259" key="11">
    <source>
        <dbReference type="PROSITE" id="PS51918"/>
    </source>
</evidence>
<dbReference type="SUPFAM" id="SSF54862">
    <property type="entry name" value="4Fe-4S ferredoxins"/>
    <property type="match status" value="1"/>
</dbReference>
<reference evidence="12 13" key="1">
    <citation type="submission" date="2016-10" db="EMBL/GenBank/DDBJ databases">
        <authorList>
            <person name="Varghese N."/>
            <person name="Submissions S."/>
        </authorList>
    </citation>
    <scope>NUCLEOTIDE SEQUENCE [LARGE SCALE GENOMIC DNA]</scope>
    <source>
        <strain evidence="12 13">DSM 20586</strain>
    </source>
</reference>
<dbReference type="InterPro" id="IPR012839">
    <property type="entry name" value="Organic_radical_activase"/>
</dbReference>
<dbReference type="SUPFAM" id="SSF102114">
    <property type="entry name" value="Radical SAM enzymes"/>
    <property type="match status" value="1"/>
</dbReference>
<dbReference type="RefSeq" id="WP_002562818.1">
    <property type="nucleotide sequence ID" value="NZ_CALJSN010000007.1"/>
</dbReference>
<evidence type="ECO:0000256" key="9">
    <source>
        <dbReference type="ARBA" id="ARBA00047365"/>
    </source>
</evidence>
<evidence type="ECO:0000256" key="8">
    <source>
        <dbReference type="ARBA" id="ARBA00023014"/>
    </source>
</evidence>
<dbReference type="Proteomes" id="UP000183687">
    <property type="component" value="Unassembled WGS sequence"/>
</dbReference>
<name>A0AB38A6Y2_9ACTN</name>
<dbReference type="InterPro" id="IPR001989">
    <property type="entry name" value="Radical_activat_CS"/>
</dbReference>